<dbReference type="Gene3D" id="1.20.1250.20">
    <property type="entry name" value="MFS general substrate transporter like domains"/>
    <property type="match status" value="1"/>
</dbReference>
<evidence type="ECO:0000256" key="4">
    <source>
        <dbReference type="ARBA" id="ARBA00022989"/>
    </source>
</evidence>
<dbReference type="InterPro" id="IPR036259">
    <property type="entry name" value="MFS_trans_sf"/>
</dbReference>
<dbReference type="EMBL" id="JAPCWZ010000010">
    <property type="protein sequence ID" value="KAK8848545.1"/>
    <property type="molecule type" value="Genomic_DNA"/>
</dbReference>
<evidence type="ECO:0000256" key="1">
    <source>
        <dbReference type="ARBA" id="ARBA00004141"/>
    </source>
</evidence>
<comment type="caution">
    <text evidence="7">The sequence shown here is derived from an EMBL/GenBank/DDBJ whole genome shotgun (WGS) entry which is preliminary data.</text>
</comment>
<dbReference type="PANTHER" id="PTHR23502:SF51">
    <property type="entry name" value="QUINIDINE RESISTANCE PROTEIN 1-RELATED"/>
    <property type="match status" value="1"/>
</dbReference>
<dbReference type="Proteomes" id="UP001390339">
    <property type="component" value="Unassembled WGS sequence"/>
</dbReference>
<accession>A0ABR2HK68</accession>
<keyword evidence="4 6" id="KW-1133">Transmembrane helix</keyword>
<evidence type="ECO:0000256" key="3">
    <source>
        <dbReference type="ARBA" id="ARBA00022692"/>
    </source>
</evidence>
<sequence length="109" mass="11879">MPQHIAVPLILQFLIGFTKQSLFTFLNTLLVDYYPDKSASAQAANNLVRCEMAAAGLAVVDIMIQRLGVGWCFVVFAALPAVTLPLIWVLERKGVAWRPHGCHSSAATP</sequence>
<keyword evidence="3 6" id="KW-0812">Transmembrane</keyword>
<evidence type="ECO:0000256" key="2">
    <source>
        <dbReference type="ARBA" id="ARBA00022448"/>
    </source>
</evidence>
<keyword evidence="8" id="KW-1185">Reference proteome</keyword>
<protein>
    <submittedName>
        <fullName evidence="7">MFS general substrate transporter</fullName>
    </submittedName>
</protein>
<name>A0ABR2HK68_9PEZI</name>
<proteinExistence type="predicted"/>
<evidence type="ECO:0000313" key="8">
    <source>
        <dbReference type="Proteomes" id="UP001390339"/>
    </source>
</evidence>
<evidence type="ECO:0000313" key="7">
    <source>
        <dbReference type="EMBL" id="KAK8848545.1"/>
    </source>
</evidence>
<keyword evidence="5 6" id="KW-0472">Membrane</keyword>
<evidence type="ECO:0000256" key="5">
    <source>
        <dbReference type="ARBA" id="ARBA00023136"/>
    </source>
</evidence>
<gene>
    <name evidence="7" type="ORF">PGQ11_015025</name>
</gene>
<feature type="transmembrane region" description="Helical" evidence="6">
    <location>
        <begin position="68"/>
        <end position="90"/>
    </location>
</feature>
<reference evidence="7 8" key="1">
    <citation type="journal article" date="2024" name="IMA Fungus">
        <title>Apiospora arundinis, a panoply of carbohydrate-active enzymes and secondary metabolites.</title>
        <authorList>
            <person name="Sorensen T."/>
            <person name="Petersen C."/>
            <person name="Muurmann A.T."/>
            <person name="Christiansen J.V."/>
            <person name="Brundto M.L."/>
            <person name="Overgaard C.K."/>
            <person name="Boysen A.T."/>
            <person name="Wollenberg R.D."/>
            <person name="Larsen T.O."/>
            <person name="Sorensen J.L."/>
            <person name="Nielsen K.L."/>
            <person name="Sondergaard T.E."/>
        </authorList>
    </citation>
    <scope>NUCLEOTIDE SEQUENCE [LARGE SCALE GENOMIC DNA]</scope>
    <source>
        <strain evidence="7 8">AAU 773</strain>
    </source>
</reference>
<comment type="subcellular location">
    <subcellularLocation>
        <location evidence="1">Membrane</location>
        <topology evidence="1">Multi-pass membrane protein</topology>
    </subcellularLocation>
</comment>
<dbReference type="PANTHER" id="PTHR23502">
    <property type="entry name" value="MAJOR FACILITATOR SUPERFAMILY"/>
    <property type="match status" value="1"/>
</dbReference>
<keyword evidence="2" id="KW-0813">Transport</keyword>
<dbReference type="SUPFAM" id="SSF103473">
    <property type="entry name" value="MFS general substrate transporter"/>
    <property type="match status" value="1"/>
</dbReference>
<organism evidence="7 8">
    <name type="scientific">Apiospora arundinis</name>
    <dbReference type="NCBI Taxonomy" id="335852"/>
    <lineage>
        <taxon>Eukaryota</taxon>
        <taxon>Fungi</taxon>
        <taxon>Dikarya</taxon>
        <taxon>Ascomycota</taxon>
        <taxon>Pezizomycotina</taxon>
        <taxon>Sordariomycetes</taxon>
        <taxon>Xylariomycetidae</taxon>
        <taxon>Amphisphaeriales</taxon>
        <taxon>Apiosporaceae</taxon>
        <taxon>Apiospora</taxon>
    </lineage>
</organism>
<evidence type="ECO:0000256" key="6">
    <source>
        <dbReference type="SAM" id="Phobius"/>
    </source>
</evidence>